<dbReference type="eggNOG" id="ENOG502R11V">
    <property type="taxonomic scope" value="Eukaryota"/>
</dbReference>
<feature type="region of interest" description="Disordered" evidence="1">
    <location>
        <begin position="1"/>
        <end position="51"/>
    </location>
</feature>
<dbReference type="EMBL" id="AGNL01046371">
    <property type="protein sequence ID" value="EJK48022.1"/>
    <property type="molecule type" value="Genomic_DNA"/>
</dbReference>
<keyword evidence="3" id="KW-1185">Reference proteome</keyword>
<proteinExistence type="predicted"/>
<dbReference type="Proteomes" id="UP000266841">
    <property type="component" value="Unassembled WGS sequence"/>
</dbReference>
<comment type="caution">
    <text evidence="2">The sequence shown here is derived from an EMBL/GenBank/DDBJ whole genome shotgun (WGS) entry which is preliminary data.</text>
</comment>
<accession>K0RMQ6</accession>
<evidence type="ECO:0000256" key="1">
    <source>
        <dbReference type="SAM" id="MobiDB-lite"/>
    </source>
</evidence>
<gene>
    <name evidence="2" type="ORF">THAOC_33219</name>
</gene>
<name>K0RMQ6_THAOC</name>
<feature type="compositionally biased region" description="Basic and acidic residues" evidence="1">
    <location>
        <begin position="13"/>
        <end position="28"/>
    </location>
</feature>
<protein>
    <submittedName>
        <fullName evidence="2">Uncharacterized protein</fullName>
    </submittedName>
</protein>
<organism evidence="2 3">
    <name type="scientific">Thalassiosira oceanica</name>
    <name type="common">Marine diatom</name>
    <dbReference type="NCBI Taxonomy" id="159749"/>
    <lineage>
        <taxon>Eukaryota</taxon>
        <taxon>Sar</taxon>
        <taxon>Stramenopiles</taxon>
        <taxon>Ochrophyta</taxon>
        <taxon>Bacillariophyta</taxon>
        <taxon>Coscinodiscophyceae</taxon>
        <taxon>Thalassiosirophycidae</taxon>
        <taxon>Thalassiosirales</taxon>
        <taxon>Thalassiosiraceae</taxon>
        <taxon>Thalassiosira</taxon>
    </lineage>
</organism>
<sequence>MGSKVALQANSKDPARHKSDKLKAKDIGKSTTSKGSAEPRRKKTKKTKCSNCKDIHPGMNCPEPSYRPVKSRKKPSKLCDPAYLSSLF</sequence>
<evidence type="ECO:0000313" key="2">
    <source>
        <dbReference type="EMBL" id="EJK48022.1"/>
    </source>
</evidence>
<dbReference type="AlphaFoldDB" id="K0RMQ6"/>
<reference evidence="2 3" key="1">
    <citation type="journal article" date="2012" name="Genome Biol.">
        <title>Genome and low-iron response of an oceanic diatom adapted to chronic iron limitation.</title>
        <authorList>
            <person name="Lommer M."/>
            <person name="Specht M."/>
            <person name="Roy A.S."/>
            <person name="Kraemer L."/>
            <person name="Andreson R."/>
            <person name="Gutowska M.A."/>
            <person name="Wolf J."/>
            <person name="Bergner S.V."/>
            <person name="Schilhabel M.B."/>
            <person name="Klostermeier U.C."/>
            <person name="Beiko R.G."/>
            <person name="Rosenstiel P."/>
            <person name="Hippler M."/>
            <person name="Laroche J."/>
        </authorList>
    </citation>
    <scope>NUCLEOTIDE SEQUENCE [LARGE SCALE GENOMIC DNA]</scope>
    <source>
        <strain evidence="2 3">CCMP1005</strain>
    </source>
</reference>
<evidence type="ECO:0000313" key="3">
    <source>
        <dbReference type="Proteomes" id="UP000266841"/>
    </source>
</evidence>